<feature type="region of interest" description="Disordered" evidence="3">
    <location>
        <begin position="547"/>
        <end position="596"/>
    </location>
</feature>
<feature type="domain" description="Arrestin C-terminal-like" evidence="4">
    <location>
        <begin position="264"/>
        <end position="382"/>
    </location>
</feature>
<organism evidence="5 6">
    <name type="scientific">Metschnikowia bicuspidata</name>
    <dbReference type="NCBI Taxonomy" id="27322"/>
    <lineage>
        <taxon>Eukaryota</taxon>
        <taxon>Fungi</taxon>
        <taxon>Dikarya</taxon>
        <taxon>Ascomycota</taxon>
        <taxon>Saccharomycotina</taxon>
        <taxon>Pichiomycetes</taxon>
        <taxon>Metschnikowiaceae</taxon>
        <taxon>Metschnikowia</taxon>
    </lineage>
</organism>
<comment type="similarity">
    <text evidence="1">Belongs to the arrestin family. PalF/RIM8 subfamily.</text>
</comment>
<dbReference type="Gene3D" id="2.60.40.640">
    <property type="match status" value="2"/>
</dbReference>
<keyword evidence="6" id="KW-1185">Reference proteome</keyword>
<dbReference type="InterPro" id="IPR014752">
    <property type="entry name" value="Arrestin-like_C"/>
</dbReference>
<evidence type="ECO:0000256" key="3">
    <source>
        <dbReference type="SAM" id="MobiDB-lite"/>
    </source>
</evidence>
<dbReference type="Pfam" id="PF02752">
    <property type="entry name" value="Arrestin_C"/>
    <property type="match status" value="1"/>
</dbReference>
<evidence type="ECO:0000259" key="4">
    <source>
        <dbReference type="SMART" id="SM01017"/>
    </source>
</evidence>
<evidence type="ECO:0000256" key="2">
    <source>
        <dbReference type="ARBA" id="ARBA00040066"/>
    </source>
</evidence>
<reference evidence="6" key="1">
    <citation type="journal article" date="2018" name="Nat. Microbiol.">
        <title>Leveraging single-cell genomics to expand the fungal tree of life.</title>
        <authorList>
            <person name="Ahrendt S.R."/>
            <person name="Quandt C.A."/>
            <person name="Ciobanu D."/>
            <person name="Clum A."/>
            <person name="Salamov A."/>
            <person name="Andreopoulos B."/>
            <person name="Cheng J.F."/>
            <person name="Woyke T."/>
            <person name="Pelin A."/>
            <person name="Henrissat B."/>
            <person name="Reynolds N.K."/>
            <person name="Benny G.L."/>
            <person name="Smith M.E."/>
            <person name="James T.Y."/>
            <person name="Grigoriev I.V."/>
        </authorList>
    </citation>
    <scope>NUCLEOTIDE SEQUENCE [LARGE SCALE GENOMIC DNA]</scope>
    <source>
        <strain evidence="6">Baker2002</strain>
    </source>
</reference>
<dbReference type="GO" id="GO:0030674">
    <property type="term" value="F:protein-macromolecule adaptor activity"/>
    <property type="evidence" value="ECO:0007669"/>
    <property type="project" value="TreeGrafter"/>
</dbReference>
<dbReference type="Pfam" id="PF00339">
    <property type="entry name" value="Arrestin_N"/>
    <property type="match status" value="1"/>
</dbReference>
<evidence type="ECO:0000313" key="5">
    <source>
        <dbReference type="EMBL" id="RKP28950.1"/>
    </source>
</evidence>
<protein>
    <recommendedName>
        <fullName evidence="2">pH-response regulator protein palF/RIM8</fullName>
    </recommendedName>
</protein>
<name>A0A4P9ZAX2_9ASCO</name>
<evidence type="ECO:0000313" key="6">
    <source>
        <dbReference type="Proteomes" id="UP000268321"/>
    </source>
</evidence>
<dbReference type="InterPro" id="IPR011021">
    <property type="entry name" value="Arrestin-like_N"/>
</dbReference>
<dbReference type="AlphaFoldDB" id="A0A4P9ZAX2"/>
<dbReference type="GO" id="GO:0031625">
    <property type="term" value="F:ubiquitin protein ligase binding"/>
    <property type="evidence" value="ECO:0007669"/>
    <property type="project" value="TreeGrafter"/>
</dbReference>
<dbReference type="InterPro" id="IPR050357">
    <property type="entry name" value="Arrestin_domain-protein"/>
</dbReference>
<dbReference type="InterPro" id="IPR011022">
    <property type="entry name" value="Arrestin_C-like"/>
</dbReference>
<evidence type="ECO:0000256" key="1">
    <source>
        <dbReference type="ARBA" id="ARBA00037950"/>
    </source>
</evidence>
<dbReference type="SMART" id="SM01017">
    <property type="entry name" value="Arrestin_C"/>
    <property type="match status" value="1"/>
</dbReference>
<dbReference type="GO" id="GO:0070086">
    <property type="term" value="P:ubiquitin-dependent endocytosis"/>
    <property type="evidence" value="ECO:0007669"/>
    <property type="project" value="TreeGrafter"/>
</dbReference>
<dbReference type="PANTHER" id="PTHR11188:SF161">
    <property type="entry name" value="PH-RESPONSE REGULATOR PROTEIN PALF_RIM8"/>
    <property type="match status" value="1"/>
</dbReference>
<dbReference type="PANTHER" id="PTHR11188">
    <property type="entry name" value="ARRESTIN DOMAIN CONTAINING PROTEIN"/>
    <property type="match status" value="1"/>
</dbReference>
<dbReference type="Proteomes" id="UP000268321">
    <property type="component" value="Unassembled WGS sequence"/>
</dbReference>
<accession>A0A4P9ZAX2</accession>
<sequence length="625" mass="68164">MRRAVSKFLPGIALPLSDAPLTARIDHSSVEDFYILLDNPHKAWQPGEEISGQVMLISRKNLANIAITLSLSGYIKVNGLPLLKLRPLKQVLLGHSIQIFGPDAARAPTVELVNGLYKGEHRFPFVVKLPTKKIYTSIDFGKGAIRYTLKTTIRSVCLDDAPLPVHCPADLSLFRSLALSRLHSQSFSLEQRIKIVEPIDVATLAPPKPKRLVIKAPRSLKLRRTESTSSTFKTASTVNSMAPDGDHMCSAPHSPISGPAAEPEARCIQVTMELAQRGFLRGELIPIKLSISHLKPVHNTRGIIVTLVRVCHIDHGPQSYFESFRKDLQQLVIPLFIDPVTFLLEISTSLRVPADAFPTITGCPMVSFQYFVEVMLNLSVKPLAHDHGAMAAALMPYDDSAPTLSPGGTYSYLNGSDRAEFINTDKFKRLKKFLQMSTEVIIGTLRLERSAVLESMPDDSAALADHSLSLGATPTSQAPQGYAQSSVFSPAPELMALENYPVPPYLASPASVQQSAPSYFEPRAAVAGPVPASVERNAAQECGMTEKERMRQHEASLLPSEPQFDSDDDQDTVSHAPHHDSPPPDADTDVVPNYNTAANDRLVEGAGDQFFAGTRPGRAARVLGE</sequence>
<dbReference type="OrthoDB" id="7785529at2759"/>
<dbReference type="GO" id="GO:0005886">
    <property type="term" value="C:plasma membrane"/>
    <property type="evidence" value="ECO:0007669"/>
    <property type="project" value="TreeGrafter"/>
</dbReference>
<dbReference type="EMBL" id="ML004531">
    <property type="protein sequence ID" value="RKP28950.1"/>
    <property type="molecule type" value="Genomic_DNA"/>
</dbReference>
<proteinExistence type="inferred from homology"/>
<gene>
    <name evidence="5" type="ORF">METBISCDRAFT_28641</name>
</gene>
<dbReference type="GO" id="GO:0005829">
    <property type="term" value="C:cytosol"/>
    <property type="evidence" value="ECO:0007669"/>
    <property type="project" value="TreeGrafter"/>
</dbReference>